<dbReference type="PANTHER" id="PTHR11079:SF179">
    <property type="entry name" value="TRNA(ADENINE(34)) DEAMINASE, CHLOROPLASTIC"/>
    <property type="match status" value="1"/>
</dbReference>
<dbReference type="InterPro" id="IPR002125">
    <property type="entry name" value="CMP_dCMP_dom"/>
</dbReference>
<feature type="domain" description="CMP/dCMP-type deaminase" evidence="3">
    <location>
        <begin position="2"/>
        <end position="111"/>
    </location>
</feature>
<sequence length="153" mass="16955">MNEHKPFIFRAIELSSQALDKGEAPFGALLVHNGKIVLESECTVEAENDQTRHAELNLVSHACRQMPWQQLSECTLYTSTEPCPMCAGAIYWAGIPKVVYGCSMEALGQIAGHSTRMGCRKVFDCCYGNIEVIGPVEEELACEPHMKCWPHPS</sequence>
<dbReference type="CDD" id="cd01285">
    <property type="entry name" value="nucleoside_deaminase"/>
    <property type="match status" value="1"/>
</dbReference>
<dbReference type="eggNOG" id="COG0590">
    <property type="taxonomic scope" value="Bacteria"/>
</dbReference>
<evidence type="ECO:0000313" key="4">
    <source>
        <dbReference type="EMBL" id="KEQ18550.1"/>
    </source>
</evidence>
<accession>A0A081NJC7</accession>
<dbReference type="EMBL" id="JOKH01000002">
    <property type="protein sequence ID" value="KEQ18550.1"/>
    <property type="molecule type" value="Genomic_DNA"/>
</dbReference>
<keyword evidence="2" id="KW-0862">Zinc</keyword>
<dbReference type="PANTHER" id="PTHR11079">
    <property type="entry name" value="CYTOSINE DEAMINASE FAMILY MEMBER"/>
    <property type="match status" value="1"/>
</dbReference>
<proteinExistence type="predicted"/>
<dbReference type="InterPro" id="IPR016193">
    <property type="entry name" value="Cytidine_deaminase-like"/>
</dbReference>
<reference evidence="4 5" key="1">
    <citation type="submission" date="2014-06" db="EMBL/GenBank/DDBJ databases">
        <title>Whole Genome Sequences of Three Symbiotic Endozoicomonas Bacteria.</title>
        <authorList>
            <person name="Neave M.J."/>
            <person name="Apprill A."/>
            <person name="Voolstra C.R."/>
        </authorList>
    </citation>
    <scope>NUCLEOTIDE SEQUENCE [LARGE SCALE GENOMIC DNA]</scope>
    <source>
        <strain evidence="4 5">DSM 25634</strain>
    </source>
</reference>
<dbReference type="InterPro" id="IPR016192">
    <property type="entry name" value="APOBEC/CMP_deaminase_Zn-bd"/>
</dbReference>
<dbReference type="Proteomes" id="UP000028073">
    <property type="component" value="Unassembled WGS sequence"/>
</dbReference>
<comment type="caution">
    <text evidence="4">The sequence shown here is derived from an EMBL/GenBank/DDBJ whole genome shotgun (WGS) entry which is preliminary data.</text>
</comment>
<name>A0A081NJC7_9GAMM</name>
<dbReference type="PROSITE" id="PS51747">
    <property type="entry name" value="CYT_DCMP_DEAMINASES_2"/>
    <property type="match status" value="1"/>
</dbReference>
<dbReference type="AlphaFoldDB" id="A0A081NJC7"/>
<dbReference type="GO" id="GO:0008270">
    <property type="term" value="F:zinc ion binding"/>
    <property type="evidence" value="ECO:0007669"/>
    <property type="project" value="InterPro"/>
</dbReference>
<evidence type="ECO:0000259" key="3">
    <source>
        <dbReference type="PROSITE" id="PS51747"/>
    </source>
</evidence>
<dbReference type="OrthoDB" id="9802676at2"/>
<evidence type="ECO:0000313" key="5">
    <source>
        <dbReference type="Proteomes" id="UP000028073"/>
    </source>
</evidence>
<gene>
    <name evidence="4" type="ORF">GZ78_13885</name>
</gene>
<dbReference type="Pfam" id="PF00383">
    <property type="entry name" value="dCMP_cyt_deam_1"/>
    <property type="match status" value="1"/>
</dbReference>
<protein>
    <recommendedName>
        <fullName evidence="3">CMP/dCMP-type deaminase domain-containing protein</fullName>
    </recommendedName>
</protein>
<keyword evidence="1" id="KW-0479">Metal-binding</keyword>
<dbReference type="SUPFAM" id="SSF53927">
    <property type="entry name" value="Cytidine deaminase-like"/>
    <property type="match status" value="1"/>
</dbReference>
<evidence type="ECO:0000256" key="1">
    <source>
        <dbReference type="ARBA" id="ARBA00022723"/>
    </source>
</evidence>
<dbReference type="PROSITE" id="PS00903">
    <property type="entry name" value="CYT_DCMP_DEAMINASES_1"/>
    <property type="match status" value="1"/>
</dbReference>
<dbReference type="RefSeq" id="WP_034836003.1">
    <property type="nucleotide sequence ID" value="NZ_JOKH01000002.1"/>
</dbReference>
<evidence type="ECO:0000256" key="2">
    <source>
        <dbReference type="ARBA" id="ARBA00022833"/>
    </source>
</evidence>
<keyword evidence="5" id="KW-1185">Reference proteome</keyword>
<dbReference type="Gene3D" id="3.40.140.10">
    <property type="entry name" value="Cytidine Deaminase, domain 2"/>
    <property type="match status" value="1"/>
</dbReference>
<organism evidence="4 5">
    <name type="scientific">Endozoicomonas numazuensis</name>
    <dbReference type="NCBI Taxonomy" id="1137799"/>
    <lineage>
        <taxon>Bacteria</taxon>
        <taxon>Pseudomonadati</taxon>
        <taxon>Pseudomonadota</taxon>
        <taxon>Gammaproteobacteria</taxon>
        <taxon>Oceanospirillales</taxon>
        <taxon>Endozoicomonadaceae</taxon>
        <taxon>Endozoicomonas</taxon>
    </lineage>
</organism>
<dbReference type="GO" id="GO:0016787">
    <property type="term" value="F:hydrolase activity"/>
    <property type="evidence" value="ECO:0007669"/>
    <property type="project" value="InterPro"/>
</dbReference>
<dbReference type="STRING" id="1137799.GZ78_13885"/>